<keyword evidence="2" id="KW-1185">Reference proteome</keyword>
<dbReference type="Pfam" id="PF13385">
    <property type="entry name" value="Laminin_G_3"/>
    <property type="match status" value="2"/>
</dbReference>
<dbReference type="GO" id="GO:0004553">
    <property type="term" value="F:hydrolase activity, hydrolyzing O-glycosyl compounds"/>
    <property type="evidence" value="ECO:0007669"/>
    <property type="project" value="UniProtKB-ARBA"/>
</dbReference>
<dbReference type="InterPro" id="IPR013320">
    <property type="entry name" value="ConA-like_dom_sf"/>
</dbReference>
<proteinExistence type="predicted"/>
<dbReference type="Pfam" id="PF17957">
    <property type="entry name" value="Big_7"/>
    <property type="match status" value="1"/>
</dbReference>
<dbReference type="Proteomes" id="UP001139344">
    <property type="component" value="Unassembled WGS sequence"/>
</dbReference>
<gene>
    <name evidence="1" type="ORF">LU635_11190</name>
</gene>
<dbReference type="PROSITE" id="PS51257">
    <property type="entry name" value="PROKAR_LIPOPROTEIN"/>
    <property type="match status" value="1"/>
</dbReference>
<dbReference type="SUPFAM" id="SSF49899">
    <property type="entry name" value="Concanavalin A-like lectins/glucanases"/>
    <property type="match status" value="2"/>
</dbReference>
<evidence type="ECO:0000313" key="1">
    <source>
        <dbReference type="EMBL" id="MCG9972201.1"/>
    </source>
</evidence>
<dbReference type="RefSeq" id="WP_240099207.1">
    <property type="nucleotide sequence ID" value="NZ_JAJSON010000024.1"/>
</dbReference>
<dbReference type="GO" id="GO:0005975">
    <property type="term" value="P:carbohydrate metabolic process"/>
    <property type="evidence" value="ECO:0007669"/>
    <property type="project" value="UniProtKB-ARBA"/>
</dbReference>
<dbReference type="PANTHER" id="PTHR42535:SF2">
    <property type="entry name" value="CHROMOSOME UNDETERMINED SCAFFOLD_146, WHOLE GENOME SHOTGUN SEQUENCE"/>
    <property type="match status" value="1"/>
</dbReference>
<dbReference type="AlphaFoldDB" id="A0A9X1UXS4"/>
<protein>
    <submittedName>
        <fullName evidence="1">Ig-like domain-containing protein</fullName>
    </submittedName>
</protein>
<name>A0A9X1UXS4_9FLAO</name>
<comment type="caution">
    <text evidence="1">The sequence shown here is derived from an EMBL/GenBank/DDBJ whole genome shotgun (WGS) entry which is preliminary data.</text>
</comment>
<dbReference type="EMBL" id="JAJSON010000024">
    <property type="protein sequence ID" value="MCG9972201.1"/>
    <property type="molecule type" value="Genomic_DNA"/>
</dbReference>
<dbReference type="PANTHER" id="PTHR42535">
    <property type="entry name" value="OOKINETE PROTEIN, PUTATIVE-RELATED"/>
    <property type="match status" value="1"/>
</dbReference>
<organism evidence="1 2">
    <name type="scientific">Christiangramia crocea</name>
    <dbReference type="NCBI Taxonomy" id="2904124"/>
    <lineage>
        <taxon>Bacteria</taxon>
        <taxon>Pseudomonadati</taxon>
        <taxon>Bacteroidota</taxon>
        <taxon>Flavobacteriia</taxon>
        <taxon>Flavobacteriales</taxon>
        <taxon>Flavobacteriaceae</taxon>
        <taxon>Christiangramia</taxon>
    </lineage>
</organism>
<evidence type="ECO:0000313" key="2">
    <source>
        <dbReference type="Proteomes" id="UP001139344"/>
    </source>
</evidence>
<dbReference type="InterPro" id="IPR013783">
    <property type="entry name" value="Ig-like_fold"/>
</dbReference>
<dbReference type="Gene3D" id="2.60.120.200">
    <property type="match status" value="2"/>
</dbReference>
<accession>A0A9X1UXS4</accession>
<sequence>MKNIYIKLLGLFSFILLFAACEYEGIDPITPVDPGADAADPEVTISSPIEGTTINVLEEVSSVNIKFEVQDDIEIANIEVAVDGNTVATMNEFLDYRIVKDEVVFDNVTNGDHTVTVTATDINGNTTAKTVNFSKEPPYTPKYDALGEYTYMPFDGAYIDLMTLTEADVVGDPGFTNDSFLGTAAYKGATDSYLTLPFDGSVGQEFTASFWYKFNPEPDRAGILVVGPEDTANPNAQNDRSSGFRLFRELVQGVPTIKLSIGTGDADGEWNNGGSIEAYEGEWMHVAFTITTSETNIYFNGQLVNKNDLVKPIDWTGAKFMSIMSGAPRFTGWNHRSDLSAMDELRIFDQALTQGEIQTLINASAETLYMPFDGAYKDLASNRDVTVVGEPGFAGESVVGSDAYAGAAESYLTLPADGLTSQEISGTFWYKLNAEPNRAGILVIAPEDTENPDSQNLRTSGFRLFREADGAKQRIKLHVGNSIEDNWNNGGLVDPAVDEWVHVAFTIAGNESKIYLDGELVSTASISGDGISWENANLLSIMSGAPRFTGWDHLSDRSFMDELRLYNKELTQDEIQAMLD</sequence>
<dbReference type="Gene3D" id="2.60.40.10">
    <property type="entry name" value="Immunoglobulins"/>
    <property type="match status" value="1"/>
</dbReference>
<reference evidence="1" key="1">
    <citation type="submission" date="2021-12" db="EMBL/GenBank/DDBJ databases">
        <title>Description of Gramella crocea sp. nov., a new bacterium isolated from activated sludge.</title>
        <authorList>
            <person name="Zhang X."/>
        </authorList>
    </citation>
    <scope>NUCLEOTIDE SEQUENCE</scope>
    <source>
        <strain evidence="1">YB25</strain>
    </source>
</reference>